<sequence>MRRFLRQTDVLESHFHFLSSPSSSHLMQMKCQMEADKKQAQEKALGCQYVRGDQTYRQVHTCKSRNGYRMNRQLGPRITKQNEINFVWKSQVHNYLVHN</sequence>
<dbReference type="Gramene" id="PGSC0003DMT400069625">
    <property type="protein sequence ID" value="PGSC0003DMT400069625"/>
    <property type="gene ID" value="PGSC0003DMG401027067"/>
</dbReference>
<protein>
    <submittedName>
        <fullName evidence="1">Nucleic acid binding protein</fullName>
    </submittedName>
</protein>
<dbReference type="InParanoid" id="M1CKS6"/>
<dbReference type="HOGENOM" id="CLU_2324824_0_0_1"/>
<reference evidence="2" key="1">
    <citation type="journal article" date="2011" name="Nature">
        <title>Genome sequence and analysis of the tuber crop potato.</title>
        <authorList>
            <consortium name="The Potato Genome Sequencing Consortium"/>
        </authorList>
    </citation>
    <scope>NUCLEOTIDE SEQUENCE [LARGE SCALE GENOMIC DNA]</scope>
    <source>
        <strain evidence="2">cv. DM1-3 516 R44</strain>
    </source>
</reference>
<accession>M1CKS6</accession>
<evidence type="ECO:0000313" key="1">
    <source>
        <dbReference type="EnsemblPlants" id="PGSC0003DMT400069625"/>
    </source>
</evidence>
<proteinExistence type="predicted"/>
<name>M1CKS6_SOLTU</name>
<organism evidence="1 2">
    <name type="scientific">Solanum tuberosum</name>
    <name type="common">Potato</name>
    <dbReference type="NCBI Taxonomy" id="4113"/>
    <lineage>
        <taxon>Eukaryota</taxon>
        <taxon>Viridiplantae</taxon>
        <taxon>Streptophyta</taxon>
        <taxon>Embryophyta</taxon>
        <taxon>Tracheophyta</taxon>
        <taxon>Spermatophyta</taxon>
        <taxon>Magnoliopsida</taxon>
        <taxon>eudicotyledons</taxon>
        <taxon>Gunneridae</taxon>
        <taxon>Pentapetalae</taxon>
        <taxon>asterids</taxon>
        <taxon>lamiids</taxon>
        <taxon>Solanales</taxon>
        <taxon>Solanaceae</taxon>
        <taxon>Solanoideae</taxon>
        <taxon>Solaneae</taxon>
        <taxon>Solanum</taxon>
    </lineage>
</organism>
<reference evidence="1" key="2">
    <citation type="submission" date="2015-06" db="UniProtKB">
        <authorList>
            <consortium name="EnsemblPlants"/>
        </authorList>
    </citation>
    <scope>IDENTIFICATION</scope>
    <source>
        <strain evidence="1">DM1-3 516 R44</strain>
    </source>
</reference>
<dbReference type="Proteomes" id="UP000011115">
    <property type="component" value="Unassembled WGS sequence"/>
</dbReference>
<dbReference type="EnsemblPlants" id="PGSC0003DMT400069625">
    <property type="protein sequence ID" value="PGSC0003DMT400069625"/>
    <property type="gene ID" value="PGSC0003DMG401027067"/>
</dbReference>
<evidence type="ECO:0000313" key="2">
    <source>
        <dbReference type="Proteomes" id="UP000011115"/>
    </source>
</evidence>
<dbReference type="AlphaFoldDB" id="M1CKS6"/>
<keyword evidence="2" id="KW-1185">Reference proteome</keyword>
<dbReference type="PaxDb" id="4113-PGSC0003DMT400069625"/>